<reference evidence="1 2" key="1">
    <citation type="journal article" date="2021" name="Nat. Plants">
        <title>The Taxus genome provides insights into paclitaxel biosynthesis.</title>
        <authorList>
            <person name="Xiong X."/>
            <person name="Gou J."/>
            <person name="Liao Q."/>
            <person name="Li Y."/>
            <person name="Zhou Q."/>
            <person name="Bi G."/>
            <person name="Li C."/>
            <person name="Du R."/>
            <person name="Wang X."/>
            <person name="Sun T."/>
            <person name="Guo L."/>
            <person name="Liang H."/>
            <person name="Lu P."/>
            <person name="Wu Y."/>
            <person name="Zhang Z."/>
            <person name="Ro D.K."/>
            <person name="Shang Y."/>
            <person name="Huang S."/>
            <person name="Yan J."/>
        </authorList>
    </citation>
    <scope>NUCLEOTIDE SEQUENCE [LARGE SCALE GENOMIC DNA]</scope>
    <source>
        <strain evidence="1">Ta-2019</strain>
    </source>
</reference>
<name>A0AA38FX79_TAXCH</name>
<evidence type="ECO:0000313" key="2">
    <source>
        <dbReference type="Proteomes" id="UP000824469"/>
    </source>
</evidence>
<dbReference type="Proteomes" id="UP000824469">
    <property type="component" value="Unassembled WGS sequence"/>
</dbReference>
<sequence>REREDVLNNLDEFVKIAEMTHDLQCEVVLKPYCSSAAKFSAQSTVPITALARRNKVVQKVQKVQALKGFLSNKKRPRRDLKFQNWKSNCIWQRRKGLGTNDQSGGIYYLYSRLKEVCVKVLNQ</sequence>
<keyword evidence="2" id="KW-1185">Reference proteome</keyword>
<accession>A0AA38FX79</accession>
<dbReference type="EMBL" id="JAHRHJ020000006">
    <property type="protein sequence ID" value="KAH9312297.1"/>
    <property type="molecule type" value="Genomic_DNA"/>
</dbReference>
<feature type="non-terminal residue" evidence="1">
    <location>
        <position position="123"/>
    </location>
</feature>
<organism evidence="1 2">
    <name type="scientific">Taxus chinensis</name>
    <name type="common">Chinese yew</name>
    <name type="synonym">Taxus wallichiana var. chinensis</name>
    <dbReference type="NCBI Taxonomy" id="29808"/>
    <lineage>
        <taxon>Eukaryota</taxon>
        <taxon>Viridiplantae</taxon>
        <taxon>Streptophyta</taxon>
        <taxon>Embryophyta</taxon>
        <taxon>Tracheophyta</taxon>
        <taxon>Spermatophyta</taxon>
        <taxon>Pinopsida</taxon>
        <taxon>Pinidae</taxon>
        <taxon>Conifers II</taxon>
        <taxon>Cupressales</taxon>
        <taxon>Taxaceae</taxon>
        <taxon>Taxus</taxon>
    </lineage>
</organism>
<proteinExistence type="predicted"/>
<gene>
    <name evidence="1" type="ORF">KI387_027332</name>
</gene>
<comment type="caution">
    <text evidence="1">The sequence shown here is derived from an EMBL/GenBank/DDBJ whole genome shotgun (WGS) entry which is preliminary data.</text>
</comment>
<evidence type="ECO:0000313" key="1">
    <source>
        <dbReference type="EMBL" id="KAH9312297.1"/>
    </source>
</evidence>
<feature type="non-terminal residue" evidence="1">
    <location>
        <position position="1"/>
    </location>
</feature>
<protein>
    <submittedName>
        <fullName evidence="1">Uncharacterized protein</fullName>
    </submittedName>
</protein>
<dbReference type="AlphaFoldDB" id="A0AA38FX79"/>